<sequence>MATPDIKGLSINDATGHIQTQYRGYNAVFSEKESYGPSLKTLDSLVPTKVSELVAGQRHAGRRLRLRTLSTTYGKGVYLTCRGDEDILVWSLVSYPFGRTSTTLPVGTLIEIREPAFHKAENGKLAICVWHPTDMFFCLQ</sequence>
<dbReference type="AlphaFoldDB" id="A0A1V8TQ02"/>
<dbReference type="Proteomes" id="UP000192596">
    <property type="component" value="Unassembled WGS sequence"/>
</dbReference>
<name>A0A1V8TQ02_9PEZI</name>
<keyword evidence="2" id="KW-1185">Reference proteome</keyword>
<gene>
    <name evidence="1" type="ORF">B0A48_01556</name>
</gene>
<dbReference type="InParanoid" id="A0A1V8TQ02"/>
<comment type="caution">
    <text evidence="1">The sequence shown here is derived from an EMBL/GenBank/DDBJ whole genome shotgun (WGS) entry which is preliminary data.</text>
</comment>
<reference evidence="2" key="1">
    <citation type="submission" date="2017-03" db="EMBL/GenBank/DDBJ databases">
        <title>Genomes of endolithic fungi from Antarctica.</title>
        <authorList>
            <person name="Coleine C."/>
            <person name="Masonjones S."/>
            <person name="Stajich J.E."/>
        </authorList>
    </citation>
    <scope>NUCLEOTIDE SEQUENCE [LARGE SCALE GENOMIC DNA]</scope>
    <source>
        <strain evidence="2">CCFEE 5527</strain>
    </source>
</reference>
<evidence type="ECO:0000313" key="1">
    <source>
        <dbReference type="EMBL" id="OQO13328.1"/>
    </source>
</evidence>
<protein>
    <submittedName>
        <fullName evidence="1">Uncharacterized protein</fullName>
    </submittedName>
</protein>
<organism evidence="1 2">
    <name type="scientific">Cryoendolithus antarcticus</name>
    <dbReference type="NCBI Taxonomy" id="1507870"/>
    <lineage>
        <taxon>Eukaryota</taxon>
        <taxon>Fungi</taxon>
        <taxon>Dikarya</taxon>
        <taxon>Ascomycota</taxon>
        <taxon>Pezizomycotina</taxon>
        <taxon>Dothideomycetes</taxon>
        <taxon>Dothideomycetidae</taxon>
        <taxon>Cladosporiales</taxon>
        <taxon>Cladosporiaceae</taxon>
        <taxon>Cryoendolithus</taxon>
    </lineage>
</organism>
<proteinExistence type="predicted"/>
<evidence type="ECO:0000313" key="2">
    <source>
        <dbReference type="Proteomes" id="UP000192596"/>
    </source>
</evidence>
<dbReference type="EMBL" id="NAJO01000003">
    <property type="protein sequence ID" value="OQO13328.1"/>
    <property type="molecule type" value="Genomic_DNA"/>
</dbReference>
<accession>A0A1V8TQ02</accession>